<keyword evidence="2" id="KW-0547">Nucleotide-binding</keyword>
<comment type="caution">
    <text evidence="2">The sequence shown here is derived from an EMBL/GenBank/DDBJ whole genome shotgun (WGS) entry which is preliminary data.</text>
</comment>
<dbReference type="InterPro" id="IPR027417">
    <property type="entry name" value="P-loop_NTPase"/>
</dbReference>
<dbReference type="GO" id="GO:0004386">
    <property type="term" value="F:helicase activity"/>
    <property type="evidence" value="ECO:0007669"/>
    <property type="project" value="UniProtKB-KW"/>
</dbReference>
<gene>
    <name evidence="2" type="ORF">POL67_52295</name>
</gene>
<keyword evidence="2" id="KW-0378">Hydrolase</keyword>
<dbReference type="InterPro" id="IPR006555">
    <property type="entry name" value="ATP-dep_Helicase_C"/>
</dbReference>
<dbReference type="RefSeq" id="WP_271930631.1">
    <property type="nucleotide sequence ID" value="NZ_JAQNDO010000001.1"/>
</dbReference>
<reference evidence="2 3" key="1">
    <citation type="submission" date="2022-11" db="EMBL/GenBank/DDBJ databases">
        <title>Minimal conservation of predation-associated metabolite biosynthetic gene clusters underscores biosynthetic potential of Myxococcota including descriptions for ten novel species: Archangium lansinium sp. nov., Myxococcus landrumus sp. nov., Nannocystis bai.</title>
        <authorList>
            <person name="Ahearne A."/>
            <person name="Stevens C."/>
            <person name="Dowd S."/>
        </authorList>
    </citation>
    <scope>NUCLEOTIDE SEQUENCE [LARGE SCALE GENOMIC DNA]</scope>
    <source>
        <strain evidence="2 3">RJM3</strain>
    </source>
</reference>
<sequence length="680" mass="74383">MLDDAHAGIEEVRDAFTIRLPFKSDLAQRIRKLLEGPLRAWMPGIWTGVVREDLAALLEVPYWIWRPLVPDVRELLADHAKDDQLKFVWGHLRDRLEFCRCIVGGEGIEITPDVPPVEAVRAFEEAKHRLFMSATLADDSALVRELGCAEDAAAAPVEPVSDAGVGERMVLVPTLIDKTLTREWLMTWCANMATKAKRAVVVLCPSKAMANEWAKHGAKAVAGEDVDQTVIGLRDGTIKMAAFANRYDGVDLPDDACRVLVIDGMPFGESMTTRHDATIPGRPSASQNRLVHRIEQGMGRAVRSHVDYAVVVLAGPDLASFMSRGEVLTLFNPATRAQLDLARRLADISLAETASGGPEVAFTNLALACIKRDQSWKDFYDAEVRQVAKGKRPINKELIKLAAMERTAAKLALHDPQGACDLICQNTRPPLVNDDRALGWYLQLAASYQFSANEAKALKLQAGAHAKNHRVFAPPRGTAVRPADPGRVEVPAAILRWYAGFENPNGAVAAVQALRARLSFGASYVTFERAVAELAEVVGAAGSQPESDFGEGPDDLWLWPDVSLVIECKNEEAGTTLPKKHSGQLHDSLKWFKDSYPTRTPTPVIVARASTGHEKAHFPHGTRVITPKKLEEFVDAVEKFVAALAKRPPAQWKPNEVAQLAAQTGVASENFVGKYTVALE</sequence>
<protein>
    <submittedName>
        <fullName evidence="2">Helicase C-terminal domain-containing protein</fullName>
    </submittedName>
</protein>
<accession>A0ABT5F8S8</accession>
<dbReference type="Pfam" id="PF13307">
    <property type="entry name" value="Helicase_C_2"/>
    <property type="match status" value="1"/>
</dbReference>
<keyword evidence="2" id="KW-0067">ATP-binding</keyword>
<dbReference type="Proteomes" id="UP001221411">
    <property type="component" value="Unassembled WGS sequence"/>
</dbReference>
<keyword evidence="3" id="KW-1185">Reference proteome</keyword>
<proteinExistence type="predicted"/>
<dbReference type="Gene3D" id="3.40.50.300">
    <property type="entry name" value="P-loop containing nucleotide triphosphate hydrolases"/>
    <property type="match status" value="1"/>
</dbReference>
<keyword evidence="2" id="KW-0347">Helicase</keyword>
<evidence type="ECO:0000313" key="3">
    <source>
        <dbReference type="Proteomes" id="UP001221411"/>
    </source>
</evidence>
<dbReference type="EMBL" id="JAQNDO010000001">
    <property type="protein sequence ID" value="MDC0750014.1"/>
    <property type="molecule type" value="Genomic_DNA"/>
</dbReference>
<dbReference type="SMART" id="SM00491">
    <property type="entry name" value="HELICc2"/>
    <property type="match status" value="1"/>
</dbReference>
<name>A0ABT5F8S8_9BACT</name>
<organism evidence="2 3">
    <name type="scientific">Polyangium mundeleinium</name>
    <dbReference type="NCBI Taxonomy" id="2995306"/>
    <lineage>
        <taxon>Bacteria</taxon>
        <taxon>Pseudomonadati</taxon>
        <taxon>Myxococcota</taxon>
        <taxon>Polyangia</taxon>
        <taxon>Polyangiales</taxon>
        <taxon>Polyangiaceae</taxon>
        <taxon>Polyangium</taxon>
    </lineage>
</organism>
<feature type="domain" description="ATP-dependent helicase C-terminal" evidence="1">
    <location>
        <begin position="207"/>
        <end position="320"/>
    </location>
</feature>
<evidence type="ECO:0000313" key="2">
    <source>
        <dbReference type="EMBL" id="MDC0750014.1"/>
    </source>
</evidence>
<evidence type="ECO:0000259" key="1">
    <source>
        <dbReference type="SMART" id="SM00491"/>
    </source>
</evidence>